<gene>
    <name evidence="1" type="ORF">HCEG_03593</name>
</gene>
<evidence type="ECO:0000313" key="2">
    <source>
        <dbReference type="Proteomes" id="UP000008142"/>
    </source>
</evidence>
<sequence length="176" mass="19496">MVTLNRYLMWLASKYQVGEEKIPSDPSSQMICTKTLRRVGDENAQSPTMVTLKGPEGELQEANMGARPIKVPLFQLVLLPKWTKHANRRVSGVVQLWTLNQMGNETLLQTAIIYPPAASQRGTFVTPKTVQETRMVKNRDIFRLVDDDIYTHGCGGVARPTAGVATAYTLRPPAAA</sequence>
<dbReference type="Proteomes" id="UP000008142">
    <property type="component" value="Unassembled WGS sequence"/>
</dbReference>
<dbReference type="EMBL" id="DS990638">
    <property type="protein sequence ID" value="EGC44378.1"/>
    <property type="molecule type" value="Genomic_DNA"/>
</dbReference>
<dbReference type="VEuPathDB" id="FungiDB:I7I53_02962"/>
<evidence type="ECO:0000313" key="1">
    <source>
        <dbReference type="EMBL" id="EGC44378.1"/>
    </source>
</evidence>
<dbReference type="STRING" id="544711.F0UGX9"/>
<proteinExistence type="predicted"/>
<accession>F0UGX9</accession>
<dbReference type="OrthoDB" id="5772781at2759"/>
<organism evidence="2">
    <name type="scientific">Ajellomyces capsulatus (strain H88)</name>
    <name type="common">Darling's disease fungus</name>
    <name type="synonym">Histoplasma capsulatum</name>
    <dbReference type="NCBI Taxonomy" id="544711"/>
    <lineage>
        <taxon>Eukaryota</taxon>
        <taxon>Fungi</taxon>
        <taxon>Dikarya</taxon>
        <taxon>Ascomycota</taxon>
        <taxon>Pezizomycotina</taxon>
        <taxon>Eurotiomycetes</taxon>
        <taxon>Eurotiomycetidae</taxon>
        <taxon>Onygenales</taxon>
        <taxon>Ajellomycetaceae</taxon>
        <taxon>Histoplasma</taxon>
    </lineage>
</organism>
<reference evidence="2" key="1">
    <citation type="submission" date="2008-07" db="EMBL/GenBank/DDBJ databases">
        <title>Annotation of Ajellomyces capsulatus strain H88.</title>
        <authorList>
            <person name="Champion M."/>
            <person name="Cuomo C."/>
            <person name="Ma L.-J."/>
            <person name="Henn M.R."/>
            <person name="Sil A."/>
            <person name="Goldman B."/>
            <person name="Young S.K."/>
            <person name="Kodira C.D."/>
            <person name="Zeng Q."/>
            <person name="Koehrsen M."/>
            <person name="Alvarado L."/>
            <person name="Berlin A."/>
            <person name="Borenstein D."/>
            <person name="Chen Z."/>
            <person name="Engels R."/>
            <person name="Freedman E."/>
            <person name="Gellesch M."/>
            <person name="Goldberg J."/>
            <person name="Griggs A."/>
            <person name="Gujja S."/>
            <person name="Heiman D."/>
            <person name="Hepburn T."/>
            <person name="Howarth C."/>
            <person name="Jen D."/>
            <person name="Larson L."/>
            <person name="Lewis B."/>
            <person name="Mehta T."/>
            <person name="Park D."/>
            <person name="Pearson M."/>
            <person name="Roberts A."/>
            <person name="Saif S."/>
            <person name="Shea T."/>
            <person name="Shenoy N."/>
            <person name="Sisk P."/>
            <person name="Stolte C."/>
            <person name="Sykes S."/>
            <person name="Walk T."/>
            <person name="White J."/>
            <person name="Yandava C."/>
            <person name="Klein B."/>
            <person name="McEwen J.G."/>
            <person name="Puccia R."/>
            <person name="Goldman G.H."/>
            <person name="Felipe M.S."/>
            <person name="Nino-Vega G."/>
            <person name="San-Blas G."/>
            <person name="Taylor J."/>
            <person name="Mendoza L."/>
            <person name="Galagan J."/>
            <person name="Nusbaum C."/>
            <person name="Birren B."/>
        </authorList>
    </citation>
    <scope>NUCLEOTIDE SEQUENCE [LARGE SCALE GENOMIC DNA]</scope>
    <source>
        <strain evidence="2">H88</strain>
    </source>
</reference>
<dbReference type="HOGENOM" id="CLU_1524685_0_0_1"/>
<name>F0UGX9_AJEC8</name>
<dbReference type="AlphaFoldDB" id="F0UGX9"/>
<protein>
    <submittedName>
        <fullName evidence="1">Uncharacterized protein</fullName>
    </submittedName>
</protein>